<protein>
    <submittedName>
        <fullName evidence="5">Zonadhesin-like</fullName>
    </submittedName>
</protein>
<proteinExistence type="predicted"/>
<dbReference type="PANTHER" id="PTHR11339">
    <property type="entry name" value="EXTRACELLULAR MATRIX GLYCOPROTEIN RELATED"/>
    <property type="match status" value="1"/>
</dbReference>
<dbReference type="Pfam" id="PF00094">
    <property type="entry name" value="VWD"/>
    <property type="match status" value="1"/>
</dbReference>
<reference evidence="5" key="1">
    <citation type="submission" date="2025-08" db="UniProtKB">
        <authorList>
            <consortium name="RefSeq"/>
        </authorList>
    </citation>
    <scope>IDENTIFICATION</scope>
    <source>
        <tissue evidence="5">Sperm</tissue>
    </source>
</reference>
<evidence type="ECO:0000256" key="1">
    <source>
        <dbReference type="ARBA" id="ARBA00023157"/>
    </source>
</evidence>
<dbReference type="PROSITE" id="PS51233">
    <property type="entry name" value="VWFD"/>
    <property type="match status" value="1"/>
</dbReference>
<sequence>MCRQGGRTGAGVTRDLIEKPLEPASGFEKEGAFLVEGVRGHTDGSDIALDNFCVKVCDPRDICSTTPTPPPRVSATCHVAGDPHYFTFDSALITYMGTCTYQLVSVCNADNVTPFTILAKNEERGQPNASYLKHVYVDIGSDRIHLKKKNVILLNGKKVKTPMIESLVPGVQFSIIGSYVHVVTDFGLVIKFDGVHHLSITLSSAYANKVIAVFIVADLRTSGKHSVHVSYTCCKRGWKCKIVC</sequence>
<dbReference type="GO" id="GO:0005615">
    <property type="term" value="C:extracellular space"/>
    <property type="evidence" value="ECO:0007669"/>
    <property type="project" value="TreeGrafter"/>
</dbReference>
<dbReference type="KEGG" id="pmrn:116939279"/>
<keyword evidence="4" id="KW-1185">Reference proteome</keyword>
<dbReference type="GO" id="GO:0031012">
    <property type="term" value="C:extracellular matrix"/>
    <property type="evidence" value="ECO:0007669"/>
    <property type="project" value="TreeGrafter"/>
</dbReference>
<dbReference type="InterPro" id="IPR050780">
    <property type="entry name" value="Mucin_vWF_Thrombospondin_sf"/>
</dbReference>
<name>A0AAJ7WMY0_PETMA</name>
<gene>
    <name evidence="5" type="primary">LOC116939279</name>
</gene>
<feature type="domain" description="VWFD" evidence="3">
    <location>
        <begin position="75"/>
        <end position="244"/>
    </location>
</feature>
<dbReference type="RefSeq" id="XP_032803377.1">
    <property type="nucleotide sequence ID" value="XM_032947486.1"/>
</dbReference>
<evidence type="ECO:0000313" key="4">
    <source>
        <dbReference type="Proteomes" id="UP001318040"/>
    </source>
</evidence>
<evidence type="ECO:0000259" key="3">
    <source>
        <dbReference type="PROSITE" id="PS51233"/>
    </source>
</evidence>
<dbReference type="AlphaFoldDB" id="A0AAJ7WMY0"/>
<dbReference type="Proteomes" id="UP001318040">
    <property type="component" value="Chromosome 5"/>
</dbReference>
<evidence type="ECO:0000256" key="2">
    <source>
        <dbReference type="ARBA" id="ARBA00023180"/>
    </source>
</evidence>
<dbReference type="SMART" id="SM00216">
    <property type="entry name" value="VWD"/>
    <property type="match status" value="1"/>
</dbReference>
<keyword evidence="1" id="KW-1015">Disulfide bond</keyword>
<organism evidence="4 5">
    <name type="scientific">Petromyzon marinus</name>
    <name type="common">Sea lamprey</name>
    <dbReference type="NCBI Taxonomy" id="7757"/>
    <lineage>
        <taxon>Eukaryota</taxon>
        <taxon>Metazoa</taxon>
        <taxon>Chordata</taxon>
        <taxon>Craniata</taxon>
        <taxon>Vertebrata</taxon>
        <taxon>Cyclostomata</taxon>
        <taxon>Hyperoartia</taxon>
        <taxon>Petromyzontiformes</taxon>
        <taxon>Petromyzontidae</taxon>
        <taxon>Petromyzon</taxon>
    </lineage>
</organism>
<evidence type="ECO:0000313" key="5">
    <source>
        <dbReference type="RefSeq" id="XP_032803377.1"/>
    </source>
</evidence>
<dbReference type="InterPro" id="IPR001846">
    <property type="entry name" value="VWF_type-D"/>
</dbReference>
<dbReference type="PANTHER" id="PTHR11339:SF374">
    <property type="entry name" value="ZONADHESIN"/>
    <property type="match status" value="1"/>
</dbReference>
<accession>A0AAJ7WMY0</accession>
<keyword evidence="2" id="KW-0325">Glycoprotein</keyword>